<dbReference type="EMBL" id="FOEF01000002">
    <property type="protein sequence ID" value="SEO78532.1"/>
    <property type="molecule type" value="Genomic_DNA"/>
</dbReference>
<dbReference type="Proteomes" id="UP000198582">
    <property type="component" value="Unassembled WGS sequence"/>
</dbReference>
<evidence type="ECO:0000256" key="4">
    <source>
        <dbReference type="ARBA" id="ARBA00023186"/>
    </source>
</evidence>
<organism evidence="5 6">
    <name type="scientific">Amycolatopsis saalfeldensis</name>
    <dbReference type="NCBI Taxonomy" id="394193"/>
    <lineage>
        <taxon>Bacteria</taxon>
        <taxon>Bacillati</taxon>
        <taxon>Actinomycetota</taxon>
        <taxon>Actinomycetes</taxon>
        <taxon>Pseudonocardiales</taxon>
        <taxon>Pseudonocardiaceae</taxon>
        <taxon>Amycolatopsis</taxon>
    </lineage>
</organism>
<protein>
    <submittedName>
        <fullName evidence="5">EspG family protein</fullName>
    </submittedName>
</protein>
<comment type="similarity">
    <text evidence="2">Belongs to the EspG family.</text>
</comment>
<proteinExistence type="inferred from homology"/>
<dbReference type="InterPro" id="IPR025734">
    <property type="entry name" value="EspG"/>
</dbReference>
<dbReference type="AlphaFoldDB" id="A0A1H8SIN6"/>
<accession>A0A1H8SIN6</accession>
<evidence type="ECO:0000313" key="5">
    <source>
        <dbReference type="EMBL" id="SEO78532.1"/>
    </source>
</evidence>
<name>A0A1H8SIN6_9PSEU</name>
<gene>
    <name evidence="5" type="ORF">SAMN04489732_102141</name>
</gene>
<dbReference type="RefSeq" id="WP_091613299.1">
    <property type="nucleotide sequence ID" value="NZ_FOEF01000002.1"/>
</dbReference>
<sequence length="250" mass="26645">MTAVAGRVDVPIEALAALAEREQVGRLHVTLRPEPVWFSDTEHDEAAKRVDDALAVAGLVDGRGRATVDFLDWLPLLVKPSLEYYGWVGVGDTTYGVLAAASGLQAVLAVSDGEHVGVQEIDRQRLVETLVEQLPAAVAGGGNPRTVRVSDLDDAARRGEDAYPLDPALADVVSLVQRPVHGSGELYAGRRDELGRYVHLEEPLHYADTDWGRYLSYTAGEGADAVIHLGPAGPAELCRALRELAAGLAG</sequence>
<evidence type="ECO:0000256" key="2">
    <source>
        <dbReference type="ARBA" id="ARBA00006411"/>
    </source>
</evidence>
<dbReference type="OrthoDB" id="3665265at2"/>
<evidence type="ECO:0000256" key="1">
    <source>
        <dbReference type="ARBA" id="ARBA00004496"/>
    </source>
</evidence>
<dbReference type="STRING" id="394193.SAMN04489732_102141"/>
<keyword evidence="4" id="KW-0143">Chaperone</keyword>
<keyword evidence="6" id="KW-1185">Reference proteome</keyword>
<dbReference type="Pfam" id="PF14011">
    <property type="entry name" value="ESX-1_EspG"/>
    <property type="match status" value="1"/>
</dbReference>
<reference evidence="5 6" key="1">
    <citation type="submission" date="2016-10" db="EMBL/GenBank/DDBJ databases">
        <authorList>
            <person name="de Groot N.N."/>
        </authorList>
    </citation>
    <scope>NUCLEOTIDE SEQUENCE [LARGE SCALE GENOMIC DNA]</scope>
    <source>
        <strain evidence="5 6">DSM 44993</strain>
    </source>
</reference>
<keyword evidence="3" id="KW-0963">Cytoplasm</keyword>
<comment type="subcellular location">
    <subcellularLocation>
        <location evidence="1">Cytoplasm</location>
    </subcellularLocation>
</comment>
<evidence type="ECO:0000313" key="6">
    <source>
        <dbReference type="Proteomes" id="UP000198582"/>
    </source>
</evidence>
<evidence type="ECO:0000256" key="3">
    <source>
        <dbReference type="ARBA" id="ARBA00022490"/>
    </source>
</evidence>